<comment type="caution">
    <text evidence="1">The sequence shown here is derived from an EMBL/GenBank/DDBJ whole genome shotgun (WGS) entry which is preliminary data.</text>
</comment>
<name>A0A426WZC1_ENSVE</name>
<gene>
    <name evidence="1" type="ORF">B296_00044036</name>
</gene>
<dbReference type="EMBL" id="AMZH03031458">
    <property type="protein sequence ID" value="RRT32567.1"/>
    <property type="molecule type" value="Genomic_DNA"/>
</dbReference>
<dbReference type="AlphaFoldDB" id="A0A426WZC1"/>
<reference evidence="1 2" key="1">
    <citation type="journal article" date="2014" name="Agronomy (Basel)">
        <title>A Draft Genome Sequence for Ensete ventricosum, the Drought-Tolerant Tree Against Hunger.</title>
        <authorList>
            <person name="Harrison J."/>
            <person name="Moore K.A."/>
            <person name="Paszkiewicz K."/>
            <person name="Jones T."/>
            <person name="Grant M."/>
            <person name="Ambacheew D."/>
            <person name="Muzemil S."/>
            <person name="Studholme D.J."/>
        </authorList>
    </citation>
    <scope>NUCLEOTIDE SEQUENCE [LARGE SCALE GENOMIC DNA]</scope>
</reference>
<protein>
    <submittedName>
        <fullName evidence="1">Uncharacterized protein</fullName>
    </submittedName>
</protein>
<evidence type="ECO:0000313" key="2">
    <source>
        <dbReference type="Proteomes" id="UP000287651"/>
    </source>
</evidence>
<dbReference type="Proteomes" id="UP000287651">
    <property type="component" value="Unassembled WGS sequence"/>
</dbReference>
<proteinExistence type="predicted"/>
<evidence type="ECO:0000313" key="1">
    <source>
        <dbReference type="EMBL" id="RRT32567.1"/>
    </source>
</evidence>
<sequence length="296" mass="31376">MKVRNSLYLRCEPPHELGKGFVAPLGHPQEGGSGRFWACTRQKVSKSGSVYIGLWERLCDRAGVGVGEAARASATRGYGGSTSGGTPRFKATGDSVCGGAAGGAVWPVCASSPAVVSVRSWSSVGWVEPRGSAREVGYLNGGARIRLKYSSSGRPLTPARRSGWVGSRRDSSDGQVSLVVGFAIPLPHRGARAFIVSDVGYSYLVTLLPLWPTMSSYPSTTPVVLAVGGVDLTYVRSAIRPLTPPILASDRLPASGQSRRRASCPRARSIPNLVVKLYCGDDTVWEVLRKNSSTPE</sequence>
<organism evidence="1 2">
    <name type="scientific">Ensete ventricosum</name>
    <name type="common">Abyssinian banana</name>
    <name type="synonym">Musa ensete</name>
    <dbReference type="NCBI Taxonomy" id="4639"/>
    <lineage>
        <taxon>Eukaryota</taxon>
        <taxon>Viridiplantae</taxon>
        <taxon>Streptophyta</taxon>
        <taxon>Embryophyta</taxon>
        <taxon>Tracheophyta</taxon>
        <taxon>Spermatophyta</taxon>
        <taxon>Magnoliopsida</taxon>
        <taxon>Liliopsida</taxon>
        <taxon>Zingiberales</taxon>
        <taxon>Musaceae</taxon>
        <taxon>Ensete</taxon>
    </lineage>
</organism>
<accession>A0A426WZC1</accession>